<feature type="compositionally biased region" description="Basic and acidic residues" evidence="1">
    <location>
        <begin position="18"/>
        <end position="34"/>
    </location>
</feature>
<accession>A0A9D4LGN0</accession>
<organism evidence="2 3">
    <name type="scientific">Dreissena polymorpha</name>
    <name type="common">Zebra mussel</name>
    <name type="synonym">Mytilus polymorpha</name>
    <dbReference type="NCBI Taxonomy" id="45954"/>
    <lineage>
        <taxon>Eukaryota</taxon>
        <taxon>Metazoa</taxon>
        <taxon>Spiralia</taxon>
        <taxon>Lophotrochozoa</taxon>
        <taxon>Mollusca</taxon>
        <taxon>Bivalvia</taxon>
        <taxon>Autobranchia</taxon>
        <taxon>Heteroconchia</taxon>
        <taxon>Euheterodonta</taxon>
        <taxon>Imparidentia</taxon>
        <taxon>Neoheterodontei</taxon>
        <taxon>Myida</taxon>
        <taxon>Dreissenoidea</taxon>
        <taxon>Dreissenidae</taxon>
        <taxon>Dreissena</taxon>
    </lineage>
</organism>
<gene>
    <name evidence="2" type="ORF">DPMN_099980</name>
</gene>
<evidence type="ECO:0000313" key="2">
    <source>
        <dbReference type="EMBL" id="KAH3857373.1"/>
    </source>
</evidence>
<evidence type="ECO:0000313" key="3">
    <source>
        <dbReference type="Proteomes" id="UP000828390"/>
    </source>
</evidence>
<name>A0A9D4LGN0_DREPO</name>
<reference evidence="2" key="2">
    <citation type="submission" date="2020-11" db="EMBL/GenBank/DDBJ databases">
        <authorList>
            <person name="McCartney M.A."/>
            <person name="Auch B."/>
            <person name="Kono T."/>
            <person name="Mallez S."/>
            <person name="Becker A."/>
            <person name="Gohl D.M."/>
            <person name="Silverstein K.A.T."/>
            <person name="Koren S."/>
            <person name="Bechman K.B."/>
            <person name="Herman A."/>
            <person name="Abrahante J.E."/>
            <person name="Garbe J."/>
        </authorList>
    </citation>
    <scope>NUCLEOTIDE SEQUENCE</scope>
    <source>
        <strain evidence="2">Duluth1</strain>
        <tissue evidence="2">Whole animal</tissue>
    </source>
</reference>
<comment type="caution">
    <text evidence="2">The sequence shown here is derived from an EMBL/GenBank/DDBJ whole genome shotgun (WGS) entry which is preliminary data.</text>
</comment>
<dbReference type="EMBL" id="JAIWYP010000003">
    <property type="protein sequence ID" value="KAH3857373.1"/>
    <property type="molecule type" value="Genomic_DNA"/>
</dbReference>
<feature type="region of interest" description="Disordered" evidence="1">
    <location>
        <begin position="18"/>
        <end position="38"/>
    </location>
</feature>
<dbReference type="AlphaFoldDB" id="A0A9D4LGN0"/>
<reference evidence="2" key="1">
    <citation type="journal article" date="2019" name="bioRxiv">
        <title>The Genome of the Zebra Mussel, Dreissena polymorpha: A Resource for Invasive Species Research.</title>
        <authorList>
            <person name="McCartney M.A."/>
            <person name="Auch B."/>
            <person name="Kono T."/>
            <person name="Mallez S."/>
            <person name="Zhang Y."/>
            <person name="Obille A."/>
            <person name="Becker A."/>
            <person name="Abrahante J.E."/>
            <person name="Garbe J."/>
            <person name="Badalamenti J.P."/>
            <person name="Herman A."/>
            <person name="Mangelson H."/>
            <person name="Liachko I."/>
            <person name="Sullivan S."/>
            <person name="Sone E.D."/>
            <person name="Koren S."/>
            <person name="Silverstein K.A.T."/>
            <person name="Beckman K.B."/>
            <person name="Gohl D.M."/>
        </authorList>
    </citation>
    <scope>NUCLEOTIDE SEQUENCE</scope>
    <source>
        <strain evidence="2">Duluth1</strain>
        <tissue evidence="2">Whole animal</tissue>
    </source>
</reference>
<sequence length="60" mass="6813">MSLKSQWLLEKGRERECQGLAKHEEGKEGAEKPRGNASKKMRKKDLCFCMSKKKTGGCKL</sequence>
<evidence type="ECO:0000256" key="1">
    <source>
        <dbReference type="SAM" id="MobiDB-lite"/>
    </source>
</evidence>
<keyword evidence="3" id="KW-1185">Reference proteome</keyword>
<protein>
    <submittedName>
        <fullName evidence="2">Uncharacterized protein</fullName>
    </submittedName>
</protein>
<dbReference type="Proteomes" id="UP000828390">
    <property type="component" value="Unassembled WGS sequence"/>
</dbReference>
<proteinExistence type="predicted"/>